<sequence length="344" mass="38829">MITNKASSAEKIRWNANFAVGHLFQNTNLWLWLSDQWNRDVQTEPRDFAAVDPLASVETVQLIKKLIRYLCQTFGGDKYFKTRVYAANSLLGLFVHKQQALTGSPLHIMRQSLTRIASEPIDCCLEFNVLDAAFRIIGQVHNGNASVPCCAEYLQRTISHVNFHSSGTHLSERKYRQQCLHMAILLIFYSLASWLHTADRDSLDCLENSLTNEWICPIVLSHIAGSLRDCAASRDCPDLAECKLETIYPRPMILSHLLDLTDTTSPTERLTQAVQLFQSRVASLPCAIGPGMQHLVTLVQTVEVMPKETMLCVGTTWCSLNELQKPTTPETILSDVSRFRQVYD</sequence>
<dbReference type="EMBL" id="JXXN02006447">
    <property type="protein sequence ID" value="THD19432.1"/>
    <property type="molecule type" value="Genomic_DNA"/>
</dbReference>
<protein>
    <submittedName>
        <fullName evidence="1">Uncharacterized protein</fullName>
    </submittedName>
</protein>
<comment type="caution">
    <text evidence="1">The sequence shown here is derived from an EMBL/GenBank/DDBJ whole genome shotgun (WGS) entry which is preliminary data.</text>
</comment>
<proteinExistence type="predicted"/>
<keyword evidence="2" id="KW-1185">Reference proteome</keyword>
<accession>A0A4E0RRN5</accession>
<evidence type="ECO:0000313" key="1">
    <source>
        <dbReference type="EMBL" id="THD19432.1"/>
    </source>
</evidence>
<gene>
    <name evidence="1" type="ORF">D915_009845</name>
</gene>
<name>A0A4E0RRN5_FASHE</name>
<organism evidence="1 2">
    <name type="scientific">Fasciola hepatica</name>
    <name type="common">Liver fluke</name>
    <dbReference type="NCBI Taxonomy" id="6192"/>
    <lineage>
        <taxon>Eukaryota</taxon>
        <taxon>Metazoa</taxon>
        <taxon>Spiralia</taxon>
        <taxon>Lophotrochozoa</taxon>
        <taxon>Platyhelminthes</taxon>
        <taxon>Trematoda</taxon>
        <taxon>Digenea</taxon>
        <taxon>Plagiorchiida</taxon>
        <taxon>Echinostomata</taxon>
        <taxon>Echinostomatoidea</taxon>
        <taxon>Fasciolidae</taxon>
        <taxon>Fasciola</taxon>
    </lineage>
</organism>
<evidence type="ECO:0000313" key="2">
    <source>
        <dbReference type="Proteomes" id="UP000230066"/>
    </source>
</evidence>
<dbReference type="Proteomes" id="UP000230066">
    <property type="component" value="Unassembled WGS sequence"/>
</dbReference>
<reference evidence="1" key="1">
    <citation type="submission" date="2019-03" db="EMBL/GenBank/DDBJ databases">
        <title>Improved annotation for the trematode Fasciola hepatica.</title>
        <authorList>
            <person name="Choi Y.-J."/>
            <person name="Martin J."/>
            <person name="Mitreva M."/>
        </authorList>
    </citation>
    <scope>NUCLEOTIDE SEQUENCE [LARGE SCALE GENOMIC DNA]</scope>
</reference>
<dbReference type="AlphaFoldDB" id="A0A4E0RRN5"/>